<keyword evidence="2" id="KW-0812">Transmembrane</keyword>
<feature type="region of interest" description="Disordered" evidence="1">
    <location>
        <begin position="1"/>
        <end position="21"/>
    </location>
</feature>
<reference evidence="3 4" key="1">
    <citation type="submission" date="2023-06" db="EMBL/GenBank/DDBJ databases">
        <authorList>
            <person name="Ham H."/>
            <person name="Park D.S."/>
        </authorList>
    </citation>
    <scope>NUCLEOTIDE SEQUENCE [LARGE SCALE GENOMIC DNA]</scope>
    <source>
        <strain evidence="3 4">KACC 17005</strain>
    </source>
</reference>
<dbReference type="RefSeq" id="WP_011797457.1">
    <property type="nucleotide sequence ID" value="NZ_CP023687.1"/>
</dbReference>
<feature type="transmembrane region" description="Helical" evidence="2">
    <location>
        <begin position="210"/>
        <end position="231"/>
    </location>
</feature>
<evidence type="ECO:0000256" key="2">
    <source>
        <dbReference type="SAM" id="Phobius"/>
    </source>
</evidence>
<dbReference type="EMBL" id="CP127363">
    <property type="protein sequence ID" value="WIY49359.1"/>
    <property type="molecule type" value="Genomic_DNA"/>
</dbReference>
<dbReference type="Proteomes" id="UP001242732">
    <property type="component" value="Chromosome"/>
</dbReference>
<gene>
    <name evidence="3" type="ORF">QRO08_01975</name>
</gene>
<evidence type="ECO:0000313" key="4">
    <source>
        <dbReference type="Proteomes" id="UP001242732"/>
    </source>
</evidence>
<sequence length="518" mass="53618">MASTTTTATTAATPAADTGGGASPPLRAASFYRAVWRWHFYAGLLVLPFLAWLAVTGGAYLFQREIDGWVHRDLLRVVQPVPPGAARPPGALVAAALAAQPGQWFRYTPAAGPGDSANVGIATADGRRVAVYVDPGSARVLGQLPERGTLSWQIRRLHSLKVIGPLARGVIEMAAGWAVVLVATGLYLWWPRGRRGGVVTVRGCPAERVFWRDLHAVLGLGVGGILAFLALTGMPWSVFWGAQVNTWANGSHWGYPAGVRVQVPMSAVPVADTLAVPWSLQQARVPVASAVPGAAMAAGRGDHAGHDGHTGHGGHEGHGGGGEHEGHGGAVAASAAGARSVPAVPPIGLDAAMAVFTRLGLAPGFSVAAPQGAGGVYTASAYPADLGGQRVVHLDQYSGRPLLDMGYADYGPVARGLEWGINVHLGQQYGVANQIVLAVACAGIVLLCAAGAVTWWKRRPAGGLGVPPLPAQPRALWVVGGMLAVAGVLLPLLGLSLLCMLAVDAAWQMRQRTATRRE</sequence>
<feature type="region of interest" description="Disordered" evidence="1">
    <location>
        <begin position="297"/>
        <end position="334"/>
    </location>
</feature>
<dbReference type="PANTHER" id="PTHR34219:SF1">
    <property type="entry name" value="PEPSY DOMAIN-CONTAINING PROTEIN"/>
    <property type="match status" value="1"/>
</dbReference>
<accession>A0ABY9ARA8</accession>
<name>A0ABY9ARA8_PARCI</name>
<proteinExistence type="predicted"/>
<dbReference type="Pfam" id="PF03929">
    <property type="entry name" value="PepSY_TM"/>
    <property type="match status" value="1"/>
</dbReference>
<keyword evidence="2" id="KW-1133">Transmembrane helix</keyword>
<protein>
    <submittedName>
        <fullName evidence="3">PepSY domain-containing protein</fullName>
    </submittedName>
</protein>
<feature type="transmembrane region" description="Helical" evidence="2">
    <location>
        <begin position="40"/>
        <end position="62"/>
    </location>
</feature>
<keyword evidence="4" id="KW-1185">Reference proteome</keyword>
<evidence type="ECO:0000256" key="1">
    <source>
        <dbReference type="SAM" id="MobiDB-lite"/>
    </source>
</evidence>
<dbReference type="GeneID" id="79789425"/>
<dbReference type="InterPro" id="IPR005625">
    <property type="entry name" value="PepSY-ass_TM"/>
</dbReference>
<dbReference type="PANTHER" id="PTHR34219">
    <property type="entry name" value="IRON-REGULATED INNER MEMBRANE PROTEIN-RELATED"/>
    <property type="match status" value="1"/>
</dbReference>
<keyword evidence="2" id="KW-0472">Membrane</keyword>
<feature type="compositionally biased region" description="Basic and acidic residues" evidence="1">
    <location>
        <begin position="300"/>
        <end position="327"/>
    </location>
</feature>
<feature type="compositionally biased region" description="Low complexity" evidence="1">
    <location>
        <begin position="1"/>
        <end position="17"/>
    </location>
</feature>
<evidence type="ECO:0000313" key="3">
    <source>
        <dbReference type="EMBL" id="WIY49359.1"/>
    </source>
</evidence>
<feature type="transmembrane region" description="Helical" evidence="2">
    <location>
        <begin position="435"/>
        <end position="456"/>
    </location>
</feature>
<organism evidence="3 4">
    <name type="scientific">Paracidovorax citrulli</name>
    <name type="common">Acidovorax citrulli</name>
    <dbReference type="NCBI Taxonomy" id="80869"/>
    <lineage>
        <taxon>Bacteria</taxon>
        <taxon>Pseudomonadati</taxon>
        <taxon>Pseudomonadota</taxon>
        <taxon>Betaproteobacteria</taxon>
        <taxon>Burkholderiales</taxon>
        <taxon>Comamonadaceae</taxon>
        <taxon>Paracidovorax</taxon>
    </lineage>
</organism>
<feature type="transmembrane region" description="Helical" evidence="2">
    <location>
        <begin position="166"/>
        <end position="190"/>
    </location>
</feature>
<feature type="transmembrane region" description="Helical" evidence="2">
    <location>
        <begin position="476"/>
        <end position="507"/>
    </location>
</feature>